<evidence type="ECO:0000256" key="1">
    <source>
        <dbReference type="ARBA" id="ARBA00004123"/>
    </source>
</evidence>
<dbReference type="GO" id="GO:0005634">
    <property type="term" value="C:nucleus"/>
    <property type="evidence" value="ECO:0007669"/>
    <property type="project" value="UniProtKB-SubCell"/>
</dbReference>
<dbReference type="PANTHER" id="PTHR16171">
    <property type="entry name" value="DNA REPAIR PROTEIN COMPLEMENTING XP-G CELLS-RELATED"/>
    <property type="match status" value="1"/>
</dbReference>
<dbReference type="Gene3D" id="3.40.50.1010">
    <property type="entry name" value="5'-nuclease"/>
    <property type="match status" value="1"/>
</dbReference>
<feature type="compositionally biased region" description="Basic and acidic residues" evidence="6">
    <location>
        <begin position="474"/>
        <end position="491"/>
    </location>
</feature>
<dbReference type="InterPro" id="IPR029060">
    <property type="entry name" value="PIN-like_dom_sf"/>
</dbReference>
<dbReference type="GO" id="GO:0006289">
    <property type="term" value="P:nucleotide-excision repair"/>
    <property type="evidence" value="ECO:0007669"/>
    <property type="project" value="InterPro"/>
</dbReference>
<feature type="region of interest" description="Disordered" evidence="6">
    <location>
        <begin position="922"/>
        <end position="978"/>
    </location>
</feature>
<keyword evidence="3" id="KW-0255">Endonuclease</keyword>
<dbReference type="PRINTS" id="PR00066">
    <property type="entry name" value="XRODRMPGMNTG"/>
</dbReference>
<feature type="compositionally biased region" description="Basic and acidic residues" evidence="6">
    <location>
        <begin position="953"/>
        <end position="962"/>
    </location>
</feature>
<feature type="compositionally biased region" description="Basic and acidic residues" evidence="6">
    <location>
        <begin position="406"/>
        <end position="424"/>
    </location>
</feature>
<sequence length="1079" mass="122739">HVLVTNTYKKHRIENWKTKNGYPLLLFNMNKSWFFFFKAKRNQQKAKTLSEADRIHRNLLSTLLKHSAISKVLSEKAKAAITSSTSSSKKSKKENDDLYMLPAPNSLDSSLSSSEDESSNTEDSNPMRQYELHSIDTQSSQFKSLPVDVRHEILTDLKDTRKQSSWGRIHELPSESDDFSVYQMRRLLKRQSVQSALEEVEKEMGGHSLSLGELEIILKDQGVISKGNLKGSRIASDENTRFLLIKDIRQAVENAKKQNDLPAIEETGEEATEEKVDEVIEKIKNKGEIEFEDELQRAIALSLEDTPSTSQPTTETAAQKVKVIGGKGKNKMPLSFLENFEDARFDDSESSEEETLQTKFTSAQKYMMEYSTLTSSQINKIIATKGRVNKKNNAEEEKKIIKASIKSDEKLQEPKENAEDKDSVEIISNTMDDEKMPKLNEVIKGLDTEEEKKVSEYELNESINEKNMAMSDIEEQKVSKATEDTEEKDTAIEIMSDSELSSCDDFVDVEDNKEKTDVKSMEVVIKPDEEMEDDIFKDIFANEDKPTEEAPLSSRQEEIIKQVEELPLEERKETTEEIVSSREETQNTDQDVKEPVSEKSDEKSGTQTLKDKIERMIKSYSKISKNSGEGTEKSELSVEQMNEMRDNLRKEEIELVTERSNKERLAGNITDQMCQEAQELLELFGVPYLIAPMEAEAQCAFLDLIDLTDGTITDDSDIWLFGGRTVYKNFFNQSKTVLEFKSENIQHHYKLTREQMILLAMLVGSDYTVGLTGIGPVTALEILAAFPPKNQLVSGLAEFKSWCNKGKLPGPGRTSLRSKLKNLSFTENFPNSQIAQAYLQPQVETSKEKFSWAKPDVVGLVEFARQKFGWTKVKTEEILGPILKRLEDHSKQKSILDYFKSDFKADSGDAEKKMSKRVKTAINKIGKNSQDDEEDEESKPKKKKQTTTKRKKEQAVGEDSKTSKRKKPAAKKKIEADEDIEALKHTEATSRKRIAEIQKEVLNKVEEQKVKKVNLASLHRREVIPQKQKEKTDMLKNKLKAIETFRKSKQGPGYVKKKVKVVKTPKEDASYLSESSSSD</sequence>
<dbReference type="SMART" id="SM00279">
    <property type="entry name" value="HhH2"/>
    <property type="match status" value="1"/>
</dbReference>
<dbReference type="CDD" id="cd09904">
    <property type="entry name" value="H3TH_XPG"/>
    <property type="match status" value="1"/>
</dbReference>
<dbReference type="SUPFAM" id="SSF47807">
    <property type="entry name" value="5' to 3' exonuclease, C-terminal subdomain"/>
    <property type="match status" value="1"/>
</dbReference>
<evidence type="ECO:0000313" key="8">
    <source>
        <dbReference type="EMBL" id="RZC41075.1"/>
    </source>
</evidence>
<dbReference type="PANTHER" id="PTHR16171:SF7">
    <property type="entry name" value="DNA REPAIR PROTEIN RAD2"/>
    <property type="match status" value="1"/>
</dbReference>
<dbReference type="OrthoDB" id="31113at2759"/>
<dbReference type="GO" id="GO:0003697">
    <property type="term" value="F:single-stranded DNA binding"/>
    <property type="evidence" value="ECO:0007669"/>
    <property type="project" value="InterPro"/>
</dbReference>
<feature type="coiled-coil region" evidence="5">
    <location>
        <begin position="631"/>
        <end position="661"/>
    </location>
</feature>
<dbReference type="SMART" id="SM00484">
    <property type="entry name" value="XPGI"/>
    <property type="match status" value="1"/>
</dbReference>
<feature type="non-terminal residue" evidence="8">
    <location>
        <position position="1"/>
    </location>
</feature>
<keyword evidence="5" id="KW-0175">Coiled coil</keyword>
<dbReference type="InterPro" id="IPR008918">
    <property type="entry name" value="HhH2"/>
</dbReference>
<dbReference type="InterPro" id="IPR036279">
    <property type="entry name" value="5-3_exonuclease_C_sf"/>
</dbReference>
<reference evidence="8 9" key="1">
    <citation type="submission" date="2017-03" db="EMBL/GenBank/DDBJ databases">
        <title>Genome of the blue death feigning beetle - Asbolus verrucosus.</title>
        <authorList>
            <person name="Rider S.D."/>
        </authorList>
    </citation>
    <scope>NUCLEOTIDE SEQUENCE [LARGE SCALE GENOMIC DNA]</scope>
    <source>
        <strain evidence="8">Butters</strain>
        <tissue evidence="8">Head and leg muscle</tissue>
    </source>
</reference>
<keyword evidence="9" id="KW-1185">Reference proteome</keyword>
<keyword evidence="3" id="KW-0378">Hydrolase</keyword>
<evidence type="ECO:0000256" key="6">
    <source>
        <dbReference type="SAM" id="MobiDB-lite"/>
    </source>
</evidence>
<dbReference type="GO" id="GO:0004520">
    <property type="term" value="F:DNA endonuclease activity"/>
    <property type="evidence" value="ECO:0007669"/>
    <property type="project" value="TreeGrafter"/>
</dbReference>
<evidence type="ECO:0000256" key="2">
    <source>
        <dbReference type="ARBA" id="ARBA00022553"/>
    </source>
</evidence>
<dbReference type="AlphaFoldDB" id="A0A482W7X8"/>
<evidence type="ECO:0000256" key="5">
    <source>
        <dbReference type="SAM" id="Coils"/>
    </source>
</evidence>
<dbReference type="InterPro" id="IPR019974">
    <property type="entry name" value="XPG_CS"/>
</dbReference>
<evidence type="ECO:0000313" key="9">
    <source>
        <dbReference type="Proteomes" id="UP000292052"/>
    </source>
</evidence>
<dbReference type="EMBL" id="QDEB01020473">
    <property type="protein sequence ID" value="RZC41075.1"/>
    <property type="molecule type" value="Genomic_DNA"/>
</dbReference>
<protein>
    <submittedName>
        <fullName evidence="8">DNA repair protein complementing XP-G cells-like protein</fullName>
    </submittedName>
</protein>
<evidence type="ECO:0000256" key="3">
    <source>
        <dbReference type="ARBA" id="ARBA00022759"/>
    </source>
</evidence>
<feature type="region of interest" description="Disordered" evidence="6">
    <location>
        <begin position="465"/>
        <end position="499"/>
    </location>
</feature>
<feature type="compositionally biased region" description="Low complexity" evidence="6">
    <location>
        <begin position="101"/>
        <end position="113"/>
    </location>
</feature>
<dbReference type="InterPro" id="IPR003903">
    <property type="entry name" value="UIM_dom"/>
</dbReference>
<keyword evidence="3" id="KW-0540">Nuclease</keyword>
<evidence type="ECO:0000256" key="4">
    <source>
        <dbReference type="ARBA" id="ARBA00023242"/>
    </source>
</evidence>
<comment type="subcellular location">
    <subcellularLocation>
        <location evidence="1">Nucleus</location>
    </subcellularLocation>
</comment>
<dbReference type="STRING" id="1661398.A0A482W7X8"/>
<proteinExistence type="predicted"/>
<dbReference type="PROSITE" id="PS50330">
    <property type="entry name" value="UIM"/>
    <property type="match status" value="1"/>
</dbReference>
<name>A0A482W7X8_ASBVE</name>
<feature type="region of interest" description="Disordered" evidence="6">
    <location>
        <begin position="540"/>
        <end position="611"/>
    </location>
</feature>
<feature type="compositionally biased region" description="Basic and acidic residues" evidence="6">
    <location>
        <begin position="555"/>
        <end position="611"/>
    </location>
</feature>
<dbReference type="InterPro" id="IPR006086">
    <property type="entry name" value="XPG-I_dom"/>
</dbReference>
<dbReference type="Gene3D" id="1.10.150.20">
    <property type="entry name" value="5' to 3' exonuclease, C-terminal subdomain"/>
    <property type="match status" value="1"/>
</dbReference>
<keyword evidence="2" id="KW-0597">Phosphoprotein</keyword>
<dbReference type="InterPro" id="IPR006084">
    <property type="entry name" value="XPG/Rad2"/>
</dbReference>
<dbReference type="InterPro" id="IPR001044">
    <property type="entry name" value="XPG/Rad2_eukaryotes"/>
</dbReference>
<dbReference type="GO" id="GO:0016788">
    <property type="term" value="F:hydrolase activity, acting on ester bonds"/>
    <property type="evidence" value="ECO:0007669"/>
    <property type="project" value="InterPro"/>
</dbReference>
<dbReference type="Proteomes" id="UP000292052">
    <property type="component" value="Unassembled WGS sequence"/>
</dbReference>
<dbReference type="SUPFAM" id="SSF88723">
    <property type="entry name" value="PIN domain-like"/>
    <property type="match status" value="1"/>
</dbReference>
<dbReference type="PROSITE" id="PS00842">
    <property type="entry name" value="XPG_2"/>
    <property type="match status" value="1"/>
</dbReference>
<gene>
    <name evidence="8" type="ORF">BDFB_008716</name>
</gene>
<evidence type="ECO:0000259" key="7">
    <source>
        <dbReference type="SMART" id="SM00484"/>
    </source>
</evidence>
<feature type="region of interest" description="Disordered" evidence="6">
    <location>
        <begin position="80"/>
        <end position="125"/>
    </location>
</feature>
<keyword evidence="4" id="KW-0539">Nucleus</keyword>
<dbReference type="PRINTS" id="PR00853">
    <property type="entry name" value="XPGRADSUPER"/>
</dbReference>
<accession>A0A482W7X8</accession>
<comment type="caution">
    <text evidence="8">The sequence shown here is derived from an EMBL/GenBank/DDBJ whole genome shotgun (WGS) entry which is preliminary data.</text>
</comment>
<dbReference type="CDD" id="cd09868">
    <property type="entry name" value="PIN_XPG_RAD2"/>
    <property type="match status" value="1"/>
</dbReference>
<feature type="domain" description="XPG-I" evidence="7">
    <location>
        <begin position="682"/>
        <end position="756"/>
    </location>
</feature>
<feature type="region of interest" description="Disordered" evidence="6">
    <location>
        <begin position="406"/>
        <end position="433"/>
    </location>
</feature>
<feature type="compositionally biased region" description="Basic residues" evidence="6">
    <location>
        <begin position="940"/>
        <end position="952"/>
    </location>
</feature>
<organism evidence="8 9">
    <name type="scientific">Asbolus verrucosus</name>
    <name type="common">Desert ironclad beetle</name>
    <dbReference type="NCBI Taxonomy" id="1661398"/>
    <lineage>
        <taxon>Eukaryota</taxon>
        <taxon>Metazoa</taxon>
        <taxon>Ecdysozoa</taxon>
        <taxon>Arthropoda</taxon>
        <taxon>Hexapoda</taxon>
        <taxon>Insecta</taxon>
        <taxon>Pterygota</taxon>
        <taxon>Neoptera</taxon>
        <taxon>Endopterygota</taxon>
        <taxon>Coleoptera</taxon>
        <taxon>Polyphaga</taxon>
        <taxon>Cucujiformia</taxon>
        <taxon>Tenebrionidae</taxon>
        <taxon>Pimeliinae</taxon>
        <taxon>Asbolus</taxon>
    </lineage>
</organism>
<dbReference type="Pfam" id="PF00867">
    <property type="entry name" value="XPG_I"/>
    <property type="match status" value="1"/>
</dbReference>